<keyword evidence="3 5" id="KW-0371">Homeobox</keyword>
<dbReference type="Pfam" id="PF00046">
    <property type="entry name" value="Homeodomain"/>
    <property type="match status" value="1"/>
</dbReference>
<evidence type="ECO:0000256" key="5">
    <source>
        <dbReference type="PROSITE-ProRule" id="PRU00108"/>
    </source>
</evidence>
<dbReference type="InterPro" id="IPR050649">
    <property type="entry name" value="Paired_Homeobox_TFs"/>
</dbReference>
<feature type="region of interest" description="Disordered" evidence="7">
    <location>
        <begin position="167"/>
        <end position="326"/>
    </location>
</feature>
<proteinExistence type="predicted"/>
<accession>A0A6J1SZ14</accession>
<dbReference type="CDD" id="cd00086">
    <property type="entry name" value="homeodomain"/>
    <property type="match status" value="1"/>
</dbReference>
<dbReference type="PANTHER" id="PTHR24329:SF543">
    <property type="entry name" value="FI01017P-RELATED"/>
    <property type="match status" value="1"/>
</dbReference>
<dbReference type="OrthoDB" id="6159439at2759"/>
<dbReference type="GO" id="GO:0045944">
    <property type="term" value="P:positive regulation of transcription by RNA polymerase II"/>
    <property type="evidence" value="ECO:0007669"/>
    <property type="project" value="UniProtKB-ARBA"/>
</dbReference>
<dbReference type="KEGG" id="foc:113211880"/>
<organism evidence="9 10">
    <name type="scientific">Frankliniella occidentalis</name>
    <name type="common">Western flower thrips</name>
    <name type="synonym">Euthrips occidentalis</name>
    <dbReference type="NCBI Taxonomy" id="133901"/>
    <lineage>
        <taxon>Eukaryota</taxon>
        <taxon>Metazoa</taxon>
        <taxon>Ecdysozoa</taxon>
        <taxon>Arthropoda</taxon>
        <taxon>Hexapoda</taxon>
        <taxon>Insecta</taxon>
        <taxon>Pterygota</taxon>
        <taxon>Neoptera</taxon>
        <taxon>Paraneoptera</taxon>
        <taxon>Thysanoptera</taxon>
        <taxon>Terebrantia</taxon>
        <taxon>Thripoidea</taxon>
        <taxon>Thripidae</taxon>
        <taxon>Frankliniella</taxon>
    </lineage>
</organism>
<dbReference type="InterPro" id="IPR001356">
    <property type="entry name" value="HD"/>
</dbReference>
<protein>
    <submittedName>
        <fullName evidence="10">Paired mesoderm homeobox protein 2B-like</fullName>
    </submittedName>
</protein>
<feature type="compositionally biased region" description="Gly residues" evidence="7">
    <location>
        <begin position="202"/>
        <end position="236"/>
    </location>
</feature>
<evidence type="ECO:0000256" key="3">
    <source>
        <dbReference type="ARBA" id="ARBA00023155"/>
    </source>
</evidence>
<keyword evidence="9" id="KW-1185">Reference proteome</keyword>
<feature type="compositionally biased region" description="Polar residues" evidence="7">
    <location>
        <begin position="259"/>
        <end position="277"/>
    </location>
</feature>
<dbReference type="GO" id="GO:0000977">
    <property type="term" value="F:RNA polymerase II transcription regulatory region sequence-specific DNA binding"/>
    <property type="evidence" value="ECO:0007669"/>
    <property type="project" value="TreeGrafter"/>
</dbReference>
<evidence type="ECO:0000256" key="1">
    <source>
        <dbReference type="ARBA" id="ARBA00004123"/>
    </source>
</evidence>
<evidence type="ECO:0000313" key="10">
    <source>
        <dbReference type="RefSeq" id="XP_026286183.2"/>
    </source>
</evidence>
<gene>
    <name evidence="10" type="primary">LOC113211880</name>
</gene>
<feature type="DNA-binding region" description="Homeobox" evidence="5">
    <location>
        <begin position="110"/>
        <end position="169"/>
    </location>
</feature>
<keyword evidence="4 5" id="KW-0539">Nucleus</keyword>
<dbReference type="PANTHER" id="PTHR24329">
    <property type="entry name" value="HOMEOBOX PROTEIN ARISTALESS"/>
    <property type="match status" value="1"/>
</dbReference>
<name>A0A6J1SZ14_FRAOC</name>
<evidence type="ECO:0000256" key="6">
    <source>
        <dbReference type="RuleBase" id="RU000682"/>
    </source>
</evidence>
<comment type="subcellular location">
    <subcellularLocation>
        <location evidence="1 5 6">Nucleus</location>
    </subcellularLocation>
</comment>
<evidence type="ECO:0000256" key="2">
    <source>
        <dbReference type="ARBA" id="ARBA00023125"/>
    </source>
</evidence>
<dbReference type="PROSITE" id="PS00027">
    <property type="entry name" value="HOMEOBOX_1"/>
    <property type="match status" value="1"/>
</dbReference>
<reference evidence="10" key="1">
    <citation type="submission" date="2025-08" db="UniProtKB">
        <authorList>
            <consortium name="RefSeq"/>
        </authorList>
    </citation>
    <scope>IDENTIFICATION</scope>
    <source>
        <tissue evidence="10">Whole organism</tissue>
    </source>
</reference>
<keyword evidence="2 5" id="KW-0238">DNA-binding</keyword>
<dbReference type="RefSeq" id="XP_026286183.2">
    <property type="nucleotide sequence ID" value="XM_026430398.2"/>
</dbReference>
<dbReference type="InterPro" id="IPR009057">
    <property type="entry name" value="Homeodomain-like_sf"/>
</dbReference>
<dbReference type="PROSITE" id="PS50071">
    <property type="entry name" value="HOMEOBOX_2"/>
    <property type="match status" value="1"/>
</dbReference>
<dbReference type="GO" id="GO:0000981">
    <property type="term" value="F:DNA-binding transcription factor activity, RNA polymerase II-specific"/>
    <property type="evidence" value="ECO:0007669"/>
    <property type="project" value="InterPro"/>
</dbReference>
<dbReference type="GO" id="GO:0005634">
    <property type="term" value="C:nucleus"/>
    <property type="evidence" value="ECO:0007669"/>
    <property type="project" value="UniProtKB-SubCell"/>
</dbReference>
<feature type="compositionally biased region" description="Low complexity" evidence="7">
    <location>
        <begin position="281"/>
        <end position="318"/>
    </location>
</feature>
<evidence type="ECO:0000256" key="7">
    <source>
        <dbReference type="SAM" id="MobiDB-lite"/>
    </source>
</evidence>
<dbReference type="Gene3D" id="1.10.10.60">
    <property type="entry name" value="Homeodomain-like"/>
    <property type="match status" value="1"/>
</dbReference>
<evidence type="ECO:0000259" key="8">
    <source>
        <dbReference type="PROSITE" id="PS50071"/>
    </source>
</evidence>
<feature type="compositionally biased region" description="Gly residues" evidence="7">
    <location>
        <begin position="183"/>
        <end position="194"/>
    </location>
</feature>
<feature type="domain" description="Homeobox" evidence="8">
    <location>
        <begin position="108"/>
        <end position="168"/>
    </location>
</feature>
<dbReference type="SMART" id="SM00389">
    <property type="entry name" value="HOX"/>
    <property type="match status" value="1"/>
</dbReference>
<dbReference type="GeneID" id="113211880"/>
<dbReference type="FunFam" id="1.10.10.60:FF:000207">
    <property type="entry name" value="paired mesoderm homeobox protein 2A"/>
    <property type="match status" value="1"/>
</dbReference>
<sequence length="346" mass="36462">MDYSYLNQAAAGFDPSSCALDGHGLGAGLPCAYPDLSSAGCSQMSGYRYASNMGARGYPPAGMGPPGHNQQCAMMSRPHEVHRAMFPSAMDLQGYKVYPGHDGLTEKRKQRRIRTTFTSAQLKELERAFQETHYPDIYTREEIALKIDLTEARVQVWFQNRRAKFRKQERLAQQKGPHTPNGESGGGGGAGSGGSSPVKSEQGGGGGGGAGACAAPGGGSGAGAGAAGGGAAGGGTTAPKSDKMATPQHSPLHDVKPMNGTSKLDSSGLTQINNNKWPLSPQHQQQQQQQQQQQPCRQQATPLQQQQQQQHQQQQQQHMGLGGDSSLSSPFALLGGYLHGAGGHIF</sequence>
<evidence type="ECO:0000256" key="4">
    <source>
        <dbReference type="ARBA" id="ARBA00023242"/>
    </source>
</evidence>
<evidence type="ECO:0000313" key="9">
    <source>
        <dbReference type="Proteomes" id="UP000504606"/>
    </source>
</evidence>
<dbReference type="SUPFAM" id="SSF46689">
    <property type="entry name" value="Homeodomain-like"/>
    <property type="match status" value="1"/>
</dbReference>
<dbReference type="AlphaFoldDB" id="A0A6J1SZ14"/>
<dbReference type="InterPro" id="IPR017970">
    <property type="entry name" value="Homeobox_CS"/>
</dbReference>
<dbReference type="Proteomes" id="UP000504606">
    <property type="component" value="Unplaced"/>
</dbReference>